<feature type="region of interest" description="Disordered" evidence="15">
    <location>
        <begin position="1"/>
        <end position="22"/>
    </location>
</feature>
<feature type="transmembrane region" description="Helical" evidence="16">
    <location>
        <begin position="280"/>
        <end position="295"/>
    </location>
</feature>
<accession>A0A843ULW9</accession>
<evidence type="ECO:0000256" key="14">
    <source>
        <dbReference type="ARBA" id="ARBA00080729"/>
    </source>
</evidence>
<evidence type="ECO:0000313" key="17">
    <source>
        <dbReference type="EMBL" id="MQL83206.1"/>
    </source>
</evidence>
<dbReference type="AlphaFoldDB" id="A0A843ULW9"/>
<dbReference type="GO" id="GO:0015995">
    <property type="term" value="P:chlorophyll biosynthetic process"/>
    <property type="evidence" value="ECO:0007669"/>
    <property type="project" value="UniProtKB-KW"/>
</dbReference>
<dbReference type="InterPro" id="IPR000537">
    <property type="entry name" value="UbiA_prenyltransferase"/>
</dbReference>
<dbReference type="NCBIfam" id="TIGR01476">
    <property type="entry name" value="chlor_syn_BchG"/>
    <property type="match status" value="1"/>
</dbReference>
<proteinExistence type="inferred from homology"/>
<evidence type="ECO:0000256" key="10">
    <source>
        <dbReference type="ARBA" id="ARBA00051674"/>
    </source>
</evidence>
<dbReference type="Proteomes" id="UP000652761">
    <property type="component" value="Unassembled WGS sequence"/>
</dbReference>
<evidence type="ECO:0000256" key="4">
    <source>
        <dbReference type="ARBA" id="ARBA00022679"/>
    </source>
</evidence>
<dbReference type="Gene3D" id="1.10.357.140">
    <property type="entry name" value="UbiA prenyltransferase"/>
    <property type="match status" value="1"/>
</dbReference>
<organism evidence="17 18">
    <name type="scientific">Colocasia esculenta</name>
    <name type="common">Wild taro</name>
    <name type="synonym">Arum esculentum</name>
    <dbReference type="NCBI Taxonomy" id="4460"/>
    <lineage>
        <taxon>Eukaryota</taxon>
        <taxon>Viridiplantae</taxon>
        <taxon>Streptophyta</taxon>
        <taxon>Embryophyta</taxon>
        <taxon>Tracheophyta</taxon>
        <taxon>Spermatophyta</taxon>
        <taxon>Magnoliopsida</taxon>
        <taxon>Liliopsida</taxon>
        <taxon>Araceae</taxon>
        <taxon>Aroideae</taxon>
        <taxon>Colocasieae</taxon>
        <taxon>Colocasia</taxon>
    </lineage>
</organism>
<feature type="transmembrane region" description="Helical" evidence="16">
    <location>
        <begin position="405"/>
        <end position="426"/>
    </location>
</feature>
<feature type="transmembrane region" description="Helical" evidence="16">
    <location>
        <begin position="307"/>
        <end position="324"/>
    </location>
</feature>
<keyword evidence="8 16" id="KW-0472">Membrane</keyword>
<evidence type="ECO:0000256" key="7">
    <source>
        <dbReference type="ARBA" id="ARBA00022989"/>
    </source>
</evidence>
<dbReference type="NCBIfam" id="NF005742">
    <property type="entry name" value="PRK07566.1"/>
    <property type="match status" value="1"/>
</dbReference>
<dbReference type="FunFam" id="1.10.357.140:FF:000015">
    <property type="entry name" value="Chlorophyll synthase, chloroplastic"/>
    <property type="match status" value="1"/>
</dbReference>
<sequence>MTYAPDTFSSRTSAPQDPEATTSIRRLSAPLQDGVCCFSGSHSLSRSHKSHFSNPESIPGKVLLPQQQQHFPISSPAEPVLRSAMASVLYAASSVGVSSRSPSCRRFPKPAISPSKVSLTRRRFAVRAAGTEANEVKPAAPDAAPAGGSSFNQLLGIKGASQETNKWKIRLQLMKPVTWPPLVWGVVCGAAASGNFEWNIEDVAKSIVCMLMSGPFLTGYTQTINDWYDREIDAINEPYRPIPSGAISESEVITQIWVLLLGGLGLGALLDVWAGHDFPTIFYLAVGGSLLSYIYSAPPLKLKQNGWIGNFALGSSYISLPWWAGQALFGTLTPDIIVLTLLYSIAGLGIAIINDFKSIEGDKALGLQSLPVAFGVDTAKWICVGAIDITQLSVAGYLLSSGKPYYALALLGLVIPQIVFQFQYFLKDPIKYDVKYQASAQPFLVLGLLVTALATSH</sequence>
<evidence type="ECO:0000256" key="11">
    <source>
        <dbReference type="ARBA" id="ARBA00061552"/>
    </source>
</evidence>
<evidence type="ECO:0000256" key="8">
    <source>
        <dbReference type="ARBA" id="ARBA00023136"/>
    </source>
</evidence>
<evidence type="ECO:0000256" key="16">
    <source>
        <dbReference type="SAM" id="Phobius"/>
    </source>
</evidence>
<dbReference type="EC" id="2.5.1.62" evidence="12"/>
<evidence type="ECO:0000256" key="2">
    <source>
        <dbReference type="ARBA" id="ARBA00022528"/>
    </source>
</evidence>
<dbReference type="PANTHER" id="PTHR42723">
    <property type="entry name" value="CHLOROPHYLL SYNTHASE"/>
    <property type="match status" value="1"/>
</dbReference>
<evidence type="ECO:0000256" key="12">
    <source>
        <dbReference type="ARBA" id="ARBA00066520"/>
    </source>
</evidence>
<dbReference type="Gene3D" id="1.20.120.1780">
    <property type="entry name" value="UbiA prenyltransferase"/>
    <property type="match status" value="1"/>
</dbReference>
<gene>
    <name evidence="17" type="ORF">Taro_015692</name>
</gene>
<keyword evidence="18" id="KW-1185">Reference proteome</keyword>
<dbReference type="GO" id="GO:0046408">
    <property type="term" value="F:chlorophyll synthetase activity"/>
    <property type="evidence" value="ECO:0007669"/>
    <property type="project" value="UniProtKB-EC"/>
</dbReference>
<keyword evidence="4" id="KW-0808">Transferase</keyword>
<keyword evidence="5 16" id="KW-0812">Transmembrane</keyword>
<dbReference type="EMBL" id="NMUH01000682">
    <property type="protein sequence ID" value="MQL83206.1"/>
    <property type="molecule type" value="Genomic_DNA"/>
</dbReference>
<evidence type="ECO:0000256" key="6">
    <source>
        <dbReference type="ARBA" id="ARBA00022946"/>
    </source>
</evidence>
<evidence type="ECO:0000256" key="5">
    <source>
        <dbReference type="ARBA" id="ARBA00022692"/>
    </source>
</evidence>
<dbReference type="InterPro" id="IPR044878">
    <property type="entry name" value="UbiA_sf"/>
</dbReference>
<name>A0A843ULW9_COLES</name>
<protein>
    <recommendedName>
        <fullName evidence="13">Chlorophyll synthase, chloroplastic</fullName>
        <ecNumber evidence="12">2.5.1.62</ecNumber>
    </recommendedName>
    <alternativeName>
        <fullName evidence="14">Polyprenyl transferase</fullName>
    </alternativeName>
</protein>
<reference evidence="17" key="1">
    <citation type="submission" date="2017-07" db="EMBL/GenBank/DDBJ databases">
        <title>Taro Niue Genome Assembly and Annotation.</title>
        <authorList>
            <person name="Atibalentja N."/>
            <person name="Keating K."/>
            <person name="Fields C.J."/>
        </authorList>
    </citation>
    <scope>NUCLEOTIDE SEQUENCE</scope>
    <source>
        <strain evidence="17">Niue_2</strain>
        <tissue evidence="17">Leaf</tissue>
    </source>
</reference>
<dbReference type="InterPro" id="IPR050475">
    <property type="entry name" value="Prenyltransferase_related"/>
</dbReference>
<comment type="similarity">
    <text evidence="11">Belongs to the UbiA prenyltransferase family. Chlorophyll synthase subfamily.</text>
</comment>
<dbReference type="PANTHER" id="PTHR42723:SF1">
    <property type="entry name" value="CHLOROPHYLL SYNTHASE, CHLOROPLASTIC"/>
    <property type="match status" value="1"/>
</dbReference>
<feature type="compositionally biased region" description="Polar residues" evidence="15">
    <location>
        <begin position="7"/>
        <end position="22"/>
    </location>
</feature>
<dbReference type="InterPro" id="IPR006372">
    <property type="entry name" value="Chl_synth"/>
</dbReference>
<keyword evidence="9" id="KW-0149">Chlorophyll biosynthesis</keyword>
<evidence type="ECO:0000256" key="1">
    <source>
        <dbReference type="ARBA" id="ARBA00004508"/>
    </source>
</evidence>
<keyword evidence="2" id="KW-0150">Chloroplast</keyword>
<dbReference type="NCBIfam" id="TIGR02056">
    <property type="entry name" value="ChlG"/>
    <property type="match status" value="1"/>
</dbReference>
<keyword evidence="7 16" id="KW-1133">Transmembrane helix</keyword>
<dbReference type="Pfam" id="PF01040">
    <property type="entry name" value="UbiA"/>
    <property type="match status" value="1"/>
</dbReference>
<comment type="subcellular location">
    <subcellularLocation>
        <location evidence="1">Plastid</location>
        <location evidence="1">Chloroplast membrane</location>
        <topology evidence="1">Multi-pass membrane protein</topology>
    </subcellularLocation>
</comment>
<keyword evidence="6" id="KW-0809">Transit peptide</keyword>
<evidence type="ECO:0000313" key="18">
    <source>
        <dbReference type="Proteomes" id="UP000652761"/>
    </source>
</evidence>
<dbReference type="OrthoDB" id="434972at2759"/>
<keyword evidence="3" id="KW-0934">Plastid</keyword>
<dbReference type="InterPro" id="IPR011799">
    <property type="entry name" value="ChlG"/>
</dbReference>
<dbReference type="GO" id="GO:0031969">
    <property type="term" value="C:chloroplast membrane"/>
    <property type="evidence" value="ECO:0007669"/>
    <property type="project" value="UniProtKB-SubCell"/>
</dbReference>
<comment type="catalytic activity">
    <reaction evidence="10">
        <text>phytyl diphosphate + chlorophyllide a + H(+) = chlorophyll a + diphosphate</text>
        <dbReference type="Rhea" id="RHEA:17317"/>
        <dbReference type="ChEBI" id="CHEBI:15378"/>
        <dbReference type="ChEBI" id="CHEBI:33019"/>
        <dbReference type="ChEBI" id="CHEBI:58416"/>
        <dbReference type="ChEBI" id="CHEBI:75434"/>
        <dbReference type="ChEBI" id="CHEBI:83348"/>
        <dbReference type="EC" id="2.5.1.62"/>
    </reaction>
</comment>
<feature type="transmembrane region" description="Helical" evidence="16">
    <location>
        <begin position="336"/>
        <end position="357"/>
    </location>
</feature>
<evidence type="ECO:0000256" key="9">
    <source>
        <dbReference type="ARBA" id="ARBA00023171"/>
    </source>
</evidence>
<comment type="caution">
    <text evidence="17">The sequence shown here is derived from an EMBL/GenBank/DDBJ whole genome shotgun (WGS) entry which is preliminary data.</text>
</comment>
<evidence type="ECO:0000256" key="3">
    <source>
        <dbReference type="ARBA" id="ARBA00022640"/>
    </source>
</evidence>
<feature type="transmembrane region" description="Helical" evidence="16">
    <location>
        <begin position="256"/>
        <end position="274"/>
    </location>
</feature>
<dbReference type="CDD" id="cd13958">
    <property type="entry name" value="PT_UbiA_chlorophyll"/>
    <property type="match status" value="1"/>
</dbReference>
<evidence type="ECO:0000256" key="15">
    <source>
        <dbReference type="SAM" id="MobiDB-lite"/>
    </source>
</evidence>
<evidence type="ECO:0000256" key="13">
    <source>
        <dbReference type="ARBA" id="ARBA00068061"/>
    </source>
</evidence>